<reference evidence="1 2" key="1">
    <citation type="submission" date="2024-06" db="EMBL/GenBank/DDBJ databases">
        <title>Genomic Encyclopedia of Type Strains, Phase IV (KMG-IV): sequencing the most valuable type-strain genomes for metagenomic binning, comparative biology and taxonomic classification.</title>
        <authorList>
            <person name="Goeker M."/>
        </authorList>
    </citation>
    <scope>NUCLEOTIDE SEQUENCE [LARGE SCALE GENOMIC DNA]</scope>
    <source>
        <strain evidence="1 2">DSM 19730</strain>
    </source>
</reference>
<evidence type="ECO:0000313" key="1">
    <source>
        <dbReference type="EMBL" id="MET3661266.1"/>
    </source>
</evidence>
<organism evidence="1 2">
    <name type="scientific">Aquamicrobium ahrensii</name>
    <dbReference type="NCBI Taxonomy" id="469551"/>
    <lineage>
        <taxon>Bacteria</taxon>
        <taxon>Pseudomonadati</taxon>
        <taxon>Pseudomonadota</taxon>
        <taxon>Alphaproteobacteria</taxon>
        <taxon>Hyphomicrobiales</taxon>
        <taxon>Phyllobacteriaceae</taxon>
        <taxon>Aquamicrobium</taxon>
    </lineage>
</organism>
<gene>
    <name evidence="1" type="ORF">ABID44_001586</name>
</gene>
<dbReference type="RefSeq" id="WP_354151141.1">
    <property type="nucleotide sequence ID" value="NZ_JBEPMN010000004.1"/>
</dbReference>
<dbReference type="Proteomes" id="UP001549143">
    <property type="component" value="Unassembled WGS sequence"/>
</dbReference>
<dbReference type="EMBL" id="JBEPMN010000004">
    <property type="protein sequence ID" value="MET3661266.1"/>
    <property type="molecule type" value="Genomic_DNA"/>
</dbReference>
<proteinExistence type="predicted"/>
<protein>
    <submittedName>
        <fullName evidence="1">Uncharacterized protein</fullName>
    </submittedName>
</protein>
<accession>A0ABV2KJM1</accession>
<evidence type="ECO:0000313" key="2">
    <source>
        <dbReference type="Proteomes" id="UP001549143"/>
    </source>
</evidence>
<comment type="caution">
    <text evidence="1">The sequence shown here is derived from an EMBL/GenBank/DDBJ whole genome shotgun (WGS) entry which is preliminary data.</text>
</comment>
<keyword evidence="2" id="KW-1185">Reference proteome</keyword>
<name>A0ABV2KJM1_9HYPH</name>
<sequence>MAASGAGGGERRSRWLGLAGLAIALPVAILLHSGDGIPAWVARRMLSPTVIERGETHQFHGAQWRLTGLSRLKGEFPGTVLVVAEFEARVENPELLAAKGNCMIHLGDSSGRRWFPLFLPEWKVRQALATAAEKPRCGSLETMAVGRNLAMAEVFLVPDTVENPTLTVRLSSVADQEMRFR</sequence>